<dbReference type="GO" id="GO:0015188">
    <property type="term" value="F:L-isoleucine transmembrane transporter activity"/>
    <property type="evidence" value="ECO:0007669"/>
    <property type="project" value="TreeGrafter"/>
</dbReference>
<dbReference type="Proteomes" id="UP000650524">
    <property type="component" value="Unassembled WGS sequence"/>
</dbReference>
<dbReference type="InterPro" id="IPR003439">
    <property type="entry name" value="ABC_transporter-like_ATP-bd"/>
</dbReference>
<comment type="caution">
    <text evidence="5">The sequence shown here is derived from an EMBL/GenBank/DDBJ whole genome shotgun (WGS) entry which is preliminary data.</text>
</comment>
<dbReference type="GO" id="GO:1903806">
    <property type="term" value="P:L-isoleucine import across plasma membrane"/>
    <property type="evidence" value="ECO:0007669"/>
    <property type="project" value="TreeGrafter"/>
</dbReference>
<keyword evidence="2" id="KW-0547">Nucleotide-binding</keyword>
<dbReference type="GO" id="GO:0015192">
    <property type="term" value="F:L-phenylalanine transmembrane transporter activity"/>
    <property type="evidence" value="ECO:0007669"/>
    <property type="project" value="TreeGrafter"/>
</dbReference>
<sequence>MLVVQELSKTFGGLTALSGIDFQVEQGSITGIIGPNGAGKTTMFNLISGTFLPTSGSIRFKGRDITRIKSDKVCRIGMSRTYQNARPFEALSVLQNVLIGISYGRKDRPNIKRAESEAMDILRFLDLERHAPVLADQLSPLNKKRLELARALGTQPELLLLDEIAAGLIPSETLEMMEVIKQIRSRGTTILMIEHIMKAVMDLSDRVIVLNYGVKIAEGKPQEVSSNPKVIEAYLGEEVEEKGEETP</sequence>
<dbReference type="Pfam" id="PF12399">
    <property type="entry name" value="BCA_ABC_TP_C"/>
    <property type="match status" value="1"/>
</dbReference>
<dbReference type="GO" id="GO:1903805">
    <property type="term" value="P:L-valine import across plasma membrane"/>
    <property type="evidence" value="ECO:0007669"/>
    <property type="project" value="TreeGrafter"/>
</dbReference>
<protein>
    <submittedName>
        <fullName evidence="5">ABC transporter ATP-binding protein</fullName>
    </submittedName>
</protein>
<dbReference type="GO" id="GO:0005304">
    <property type="term" value="F:L-valine transmembrane transporter activity"/>
    <property type="evidence" value="ECO:0007669"/>
    <property type="project" value="TreeGrafter"/>
</dbReference>
<evidence type="ECO:0000256" key="2">
    <source>
        <dbReference type="ARBA" id="ARBA00022741"/>
    </source>
</evidence>
<dbReference type="SUPFAM" id="SSF52540">
    <property type="entry name" value="P-loop containing nucleoside triphosphate hydrolases"/>
    <property type="match status" value="1"/>
</dbReference>
<organism evidence="5 6">
    <name type="scientific">Candidatus Desulfacyla euxinica</name>
    <dbReference type="NCBI Taxonomy" id="2841693"/>
    <lineage>
        <taxon>Bacteria</taxon>
        <taxon>Deltaproteobacteria</taxon>
        <taxon>Candidatus Desulfacyla</taxon>
    </lineage>
</organism>
<dbReference type="GO" id="GO:0015808">
    <property type="term" value="P:L-alanine transport"/>
    <property type="evidence" value="ECO:0007669"/>
    <property type="project" value="TreeGrafter"/>
</dbReference>
<dbReference type="GO" id="GO:0016887">
    <property type="term" value="F:ATP hydrolysis activity"/>
    <property type="evidence" value="ECO:0007669"/>
    <property type="project" value="InterPro"/>
</dbReference>
<evidence type="ECO:0000313" key="6">
    <source>
        <dbReference type="Proteomes" id="UP000650524"/>
    </source>
</evidence>
<dbReference type="FunFam" id="3.40.50.300:FF:000421">
    <property type="entry name" value="Branched-chain amino acid ABC transporter ATP-binding protein"/>
    <property type="match status" value="1"/>
</dbReference>
<dbReference type="AlphaFoldDB" id="A0A8J6MZ85"/>
<name>A0A8J6MZ85_9DELT</name>
<evidence type="ECO:0000313" key="5">
    <source>
        <dbReference type="EMBL" id="MBC8176448.1"/>
    </source>
</evidence>
<dbReference type="InterPro" id="IPR051120">
    <property type="entry name" value="ABC_AA/LPS_Transport"/>
</dbReference>
<dbReference type="Gene3D" id="3.40.50.300">
    <property type="entry name" value="P-loop containing nucleotide triphosphate hydrolases"/>
    <property type="match status" value="1"/>
</dbReference>
<evidence type="ECO:0000259" key="4">
    <source>
        <dbReference type="PROSITE" id="PS50893"/>
    </source>
</evidence>
<dbReference type="GO" id="GO:0005886">
    <property type="term" value="C:plasma membrane"/>
    <property type="evidence" value="ECO:0007669"/>
    <property type="project" value="TreeGrafter"/>
</dbReference>
<dbReference type="EMBL" id="JACNJD010000136">
    <property type="protein sequence ID" value="MBC8176448.1"/>
    <property type="molecule type" value="Genomic_DNA"/>
</dbReference>
<keyword evidence="3 5" id="KW-0067">ATP-binding</keyword>
<dbReference type="Pfam" id="PF00005">
    <property type="entry name" value="ABC_tran"/>
    <property type="match status" value="1"/>
</dbReference>
<dbReference type="SMART" id="SM00382">
    <property type="entry name" value="AAA"/>
    <property type="match status" value="1"/>
</dbReference>
<accession>A0A8J6MZ85</accession>
<reference evidence="5 6" key="1">
    <citation type="submission" date="2020-08" db="EMBL/GenBank/DDBJ databases">
        <title>Bridging the membrane lipid divide: bacteria of the FCB group superphylum have the potential to synthesize archaeal ether lipids.</title>
        <authorList>
            <person name="Villanueva L."/>
            <person name="Von Meijenfeldt F.A.B."/>
            <person name="Westbye A.B."/>
            <person name="Yadav S."/>
            <person name="Hopmans E.C."/>
            <person name="Dutilh B.E."/>
            <person name="Sinninghe Damste J.S."/>
        </authorList>
    </citation>
    <scope>NUCLEOTIDE SEQUENCE [LARGE SCALE GENOMIC DNA]</scope>
    <source>
        <strain evidence="5">NIOZ-UU27</strain>
    </source>
</reference>
<dbReference type="InterPro" id="IPR032823">
    <property type="entry name" value="BCA_ABC_TP_C"/>
</dbReference>
<evidence type="ECO:0000256" key="3">
    <source>
        <dbReference type="ARBA" id="ARBA00022840"/>
    </source>
</evidence>
<dbReference type="PANTHER" id="PTHR45772:SF7">
    <property type="entry name" value="AMINO ACID ABC TRANSPORTER ATP-BINDING PROTEIN"/>
    <property type="match status" value="1"/>
</dbReference>
<dbReference type="InterPro" id="IPR027417">
    <property type="entry name" value="P-loop_NTPase"/>
</dbReference>
<dbReference type="GO" id="GO:0042941">
    <property type="term" value="P:D-alanine transmembrane transport"/>
    <property type="evidence" value="ECO:0007669"/>
    <property type="project" value="TreeGrafter"/>
</dbReference>
<proteinExistence type="predicted"/>
<gene>
    <name evidence="5" type="ORF">H8E19_03510</name>
</gene>
<evidence type="ECO:0000256" key="1">
    <source>
        <dbReference type="ARBA" id="ARBA00022448"/>
    </source>
</evidence>
<keyword evidence="1" id="KW-0813">Transport</keyword>
<feature type="domain" description="ABC transporter" evidence="4">
    <location>
        <begin position="2"/>
        <end position="237"/>
    </location>
</feature>
<dbReference type="GO" id="GO:0005524">
    <property type="term" value="F:ATP binding"/>
    <property type="evidence" value="ECO:0007669"/>
    <property type="project" value="UniProtKB-KW"/>
</dbReference>
<dbReference type="InterPro" id="IPR003593">
    <property type="entry name" value="AAA+_ATPase"/>
</dbReference>
<dbReference type="CDD" id="cd03219">
    <property type="entry name" value="ABC_Mj1267_LivG_branched"/>
    <property type="match status" value="1"/>
</dbReference>
<dbReference type="PANTHER" id="PTHR45772">
    <property type="entry name" value="CONSERVED COMPONENT OF ABC TRANSPORTER FOR NATURAL AMINO ACIDS-RELATED"/>
    <property type="match status" value="1"/>
</dbReference>
<dbReference type="PROSITE" id="PS50893">
    <property type="entry name" value="ABC_TRANSPORTER_2"/>
    <property type="match status" value="1"/>
</dbReference>